<dbReference type="RefSeq" id="XP_008080228.1">
    <property type="nucleotide sequence ID" value="XM_008082037.1"/>
</dbReference>
<reference evidence="6 7" key="1">
    <citation type="journal article" date="2013" name="BMC Genomics">
        <title>Genomics-driven discovery of the pneumocandin biosynthetic gene cluster in the fungus Glarea lozoyensis.</title>
        <authorList>
            <person name="Chen L."/>
            <person name="Yue Q."/>
            <person name="Zhang X."/>
            <person name="Xiang M."/>
            <person name="Wang C."/>
            <person name="Li S."/>
            <person name="Che Y."/>
            <person name="Ortiz-Lopez F.J."/>
            <person name="Bills G.F."/>
            <person name="Liu X."/>
            <person name="An Z."/>
        </authorList>
    </citation>
    <scope>NUCLEOTIDE SEQUENCE [LARGE SCALE GENOMIC DNA]</scope>
    <source>
        <strain evidence="7">ATCC 20868 / MF5171</strain>
    </source>
</reference>
<feature type="region of interest" description="Disordered" evidence="5">
    <location>
        <begin position="294"/>
        <end position="322"/>
    </location>
</feature>
<dbReference type="Pfam" id="PF00106">
    <property type="entry name" value="adh_short"/>
    <property type="match status" value="1"/>
</dbReference>
<keyword evidence="7" id="KW-1185">Reference proteome</keyword>
<comment type="similarity">
    <text evidence="1 4">Belongs to the short-chain dehydrogenases/reductases (SDR) family.</text>
</comment>
<protein>
    <submittedName>
        <fullName evidence="6">NAD(P)-binding Rossmann-fold containing protein</fullName>
    </submittedName>
</protein>
<dbReference type="OMA" id="INLCFAK"/>
<sequence length="322" mass="34648">MAMNVQGKTALITGAGSGINFTFAKVLLSRGCNVVIADLTLRPESEELVREYSGEGVKAVFVKTDVADWGELEQAFEVTIEEFGGVDIVVPGAGIYEPPWSNFWSPPGSAESKDDVKNSRYAIMDINLTHPIRLTQLAIAHFLERKKSGTVVHVSSIAGQTPFFPTPLYVASKHAMNGFVRSLGNLEKPPAHIPKIRVNCVAPARILTPLWTDHPEKLKMVGKAGNWTTPEAVAQVMLDLVEKEEYVGGSIVEVGKNVRLISTFNDAGPQGHGNGLTSIEGYDRDTWESMEKQMGETNGNGISNGNGSNNGNGTNGRNGNGV</sequence>
<dbReference type="GeneID" id="19466402"/>
<evidence type="ECO:0000313" key="7">
    <source>
        <dbReference type="Proteomes" id="UP000016922"/>
    </source>
</evidence>
<dbReference type="InterPro" id="IPR020904">
    <property type="entry name" value="Sc_DH/Rdtase_CS"/>
</dbReference>
<evidence type="ECO:0000256" key="5">
    <source>
        <dbReference type="SAM" id="MobiDB-lite"/>
    </source>
</evidence>
<evidence type="ECO:0000256" key="1">
    <source>
        <dbReference type="ARBA" id="ARBA00006484"/>
    </source>
</evidence>
<evidence type="ECO:0000256" key="4">
    <source>
        <dbReference type="RuleBase" id="RU000363"/>
    </source>
</evidence>
<proteinExistence type="inferred from homology"/>
<dbReference type="GO" id="GO:0005737">
    <property type="term" value="C:cytoplasm"/>
    <property type="evidence" value="ECO:0007669"/>
    <property type="project" value="TreeGrafter"/>
</dbReference>
<dbReference type="EMBL" id="KE145359">
    <property type="protein sequence ID" value="EPE32216.1"/>
    <property type="molecule type" value="Genomic_DNA"/>
</dbReference>
<dbReference type="FunFam" id="3.40.50.720:FF:000643">
    <property type="entry name" value="Short chain dehydrogenase/reductase family oxidoreductase, putative"/>
    <property type="match status" value="1"/>
</dbReference>
<dbReference type="Proteomes" id="UP000016922">
    <property type="component" value="Unassembled WGS sequence"/>
</dbReference>
<dbReference type="PANTHER" id="PTHR44229:SF4">
    <property type="entry name" value="15-HYDROXYPROSTAGLANDIN DEHYDROGENASE [NAD(+)]"/>
    <property type="match status" value="1"/>
</dbReference>
<dbReference type="eggNOG" id="KOG4169">
    <property type="taxonomic scope" value="Eukaryota"/>
</dbReference>
<accession>S3DJK3</accession>
<keyword evidence="2" id="KW-0521">NADP</keyword>
<evidence type="ECO:0000256" key="3">
    <source>
        <dbReference type="ARBA" id="ARBA00023002"/>
    </source>
</evidence>
<dbReference type="GO" id="GO:0016616">
    <property type="term" value="F:oxidoreductase activity, acting on the CH-OH group of donors, NAD or NADP as acceptor"/>
    <property type="evidence" value="ECO:0007669"/>
    <property type="project" value="TreeGrafter"/>
</dbReference>
<dbReference type="InterPro" id="IPR002347">
    <property type="entry name" value="SDR_fam"/>
</dbReference>
<dbReference type="AlphaFoldDB" id="S3DJK3"/>
<dbReference type="OrthoDB" id="37659at2759"/>
<dbReference type="STRING" id="1116229.S3DJK3"/>
<gene>
    <name evidence="6" type="ORF">GLAREA_07349</name>
</gene>
<dbReference type="PANTHER" id="PTHR44229">
    <property type="entry name" value="15-HYDROXYPROSTAGLANDIN DEHYDROGENASE [NAD(+)]"/>
    <property type="match status" value="1"/>
</dbReference>
<dbReference type="Gene3D" id="3.40.50.720">
    <property type="entry name" value="NAD(P)-binding Rossmann-like Domain"/>
    <property type="match status" value="1"/>
</dbReference>
<name>S3DJK3_GLAL2</name>
<feature type="compositionally biased region" description="Gly residues" evidence="5">
    <location>
        <begin position="302"/>
        <end position="322"/>
    </location>
</feature>
<dbReference type="InterPro" id="IPR036291">
    <property type="entry name" value="NAD(P)-bd_dom_sf"/>
</dbReference>
<dbReference type="HOGENOM" id="CLU_010194_13_2_1"/>
<evidence type="ECO:0000313" key="6">
    <source>
        <dbReference type="EMBL" id="EPE32216.1"/>
    </source>
</evidence>
<dbReference type="PRINTS" id="PR00080">
    <property type="entry name" value="SDRFAMILY"/>
</dbReference>
<dbReference type="PROSITE" id="PS00061">
    <property type="entry name" value="ADH_SHORT"/>
    <property type="match status" value="1"/>
</dbReference>
<dbReference type="KEGG" id="glz:GLAREA_07349"/>
<keyword evidence="3" id="KW-0560">Oxidoreductase</keyword>
<dbReference type="SUPFAM" id="SSF51735">
    <property type="entry name" value="NAD(P)-binding Rossmann-fold domains"/>
    <property type="match status" value="1"/>
</dbReference>
<organism evidence="6 7">
    <name type="scientific">Glarea lozoyensis (strain ATCC 20868 / MF5171)</name>
    <dbReference type="NCBI Taxonomy" id="1116229"/>
    <lineage>
        <taxon>Eukaryota</taxon>
        <taxon>Fungi</taxon>
        <taxon>Dikarya</taxon>
        <taxon>Ascomycota</taxon>
        <taxon>Pezizomycotina</taxon>
        <taxon>Leotiomycetes</taxon>
        <taxon>Helotiales</taxon>
        <taxon>Helotiaceae</taxon>
        <taxon>Glarea</taxon>
    </lineage>
</organism>
<dbReference type="PRINTS" id="PR00081">
    <property type="entry name" value="GDHRDH"/>
</dbReference>
<evidence type="ECO:0000256" key="2">
    <source>
        <dbReference type="ARBA" id="ARBA00022857"/>
    </source>
</evidence>